<reference evidence="1" key="1">
    <citation type="submission" date="2020-07" db="EMBL/GenBank/DDBJ databases">
        <title>Multicomponent nature underlies the extraordinary mechanical properties of spider dragline silk.</title>
        <authorList>
            <person name="Kono N."/>
            <person name="Nakamura H."/>
            <person name="Mori M."/>
            <person name="Yoshida Y."/>
            <person name="Ohtoshi R."/>
            <person name="Malay A.D."/>
            <person name="Moran D.A.P."/>
            <person name="Tomita M."/>
            <person name="Numata K."/>
            <person name="Arakawa K."/>
        </authorList>
    </citation>
    <scope>NUCLEOTIDE SEQUENCE</scope>
</reference>
<keyword evidence="2" id="KW-1185">Reference proteome</keyword>
<dbReference type="Proteomes" id="UP000887116">
    <property type="component" value="Unassembled WGS sequence"/>
</dbReference>
<dbReference type="EMBL" id="BMAO01017503">
    <property type="protein sequence ID" value="GFR16105.1"/>
    <property type="molecule type" value="Genomic_DNA"/>
</dbReference>
<protein>
    <submittedName>
        <fullName evidence="1">Uncharacterized protein</fullName>
    </submittedName>
</protein>
<organism evidence="1 2">
    <name type="scientific">Trichonephila clavata</name>
    <name type="common">Joro spider</name>
    <name type="synonym">Nephila clavata</name>
    <dbReference type="NCBI Taxonomy" id="2740835"/>
    <lineage>
        <taxon>Eukaryota</taxon>
        <taxon>Metazoa</taxon>
        <taxon>Ecdysozoa</taxon>
        <taxon>Arthropoda</taxon>
        <taxon>Chelicerata</taxon>
        <taxon>Arachnida</taxon>
        <taxon>Araneae</taxon>
        <taxon>Araneomorphae</taxon>
        <taxon>Entelegynae</taxon>
        <taxon>Araneoidea</taxon>
        <taxon>Nephilidae</taxon>
        <taxon>Trichonephila</taxon>
    </lineage>
</organism>
<sequence>MPVEARRDDCRQGDRIIAVVGDVLKEWRGQLSDSGVKWTDLEICVDAFPGDVSWSVEYHSEGDILDDLKFFQVRLSSHAPDKAAICEQRLWVSSLQRGTLVKI</sequence>
<name>A0A8X6LNC2_TRICU</name>
<proteinExistence type="predicted"/>
<evidence type="ECO:0000313" key="2">
    <source>
        <dbReference type="Proteomes" id="UP000887116"/>
    </source>
</evidence>
<comment type="caution">
    <text evidence="1">The sequence shown here is derived from an EMBL/GenBank/DDBJ whole genome shotgun (WGS) entry which is preliminary data.</text>
</comment>
<evidence type="ECO:0000313" key="1">
    <source>
        <dbReference type="EMBL" id="GFR16105.1"/>
    </source>
</evidence>
<accession>A0A8X6LNC2</accession>
<gene>
    <name evidence="1" type="ORF">TNCT_160731</name>
</gene>
<dbReference type="AlphaFoldDB" id="A0A8X6LNC2"/>